<feature type="domain" description="Peptidase S49" evidence="6">
    <location>
        <begin position="129"/>
        <end position="266"/>
    </location>
</feature>
<evidence type="ECO:0000256" key="4">
    <source>
        <dbReference type="ARBA" id="ARBA00022825"/>
    </source>
</evidence>
<evidence type="ECO:0000313" key="7">
    <source>
        <dbReference type="EMBL" id="RFA33784.1"/>
    </source>
</evidence>
<accession>A0A3E0WLF3</accession>
<dbReference type="GO" id="GO:0008236">
    <property type="term" value="F:serine-type peptidase activity"/>
    <property type="evidence" value="ECO:0007669"/>
    <property type="project" value="UniProtKB-KW"/>
</dbReference>
<dbReference type="InterPro" id="IPR002142">
    <property type="entry name" value="Peptidase_S49"/>
</dbReference>
<keyword evidence="8" id="KW-1185">Reference proteome</keyword>
<evidence type="ECO:0000256" key="1">
    <source>
        <dbReference type="ARBA" id="ARBA00008683"/>
    </source>
</evidence>
<keyword evidence="5" id="KW-1133">Transmembrane helix</keyword>
<dbReference type="InterPro" id="IPR047272">
    <property type="entry name" value="S49_SppA_C"/>
</dbReference>
<keyword evidence="5" id="KW-0812">Transmembrane</keyword>
<dbReference type="SUPFAM" id="SSF52096">
    <property type="entry name" value="ClpP/crotonase"/>
    <property type="match status" value="1"/>
</dbReference>
<feature type="transmembrane region" description="Helical" evidence="5">
    <location>
        <begin position="30"/>
        <end position="49"/>
    </location>
</feature>
<dbReference type="Pfam" id="PF01343">
    <property type="entry name" value="Peptidase_S49"/>
    <property type="match status" value="1"/>
</dbReference>
<dbReference type="Gene3D" id="3.90.226.10">
    <property type="entry name" value="2-enoyl-CoA Hydratase, Chain A, domain 1"/>
    <property type="match status" value="1"/>
</dbReference>
<reference evidence="8" key="1">
    <citation type="submission" date="2017-05" db="EMBL/GenBank/DDBJ databases">
        <authorList>
            <person name="Sharma S."/>
            <person name="Sidhu C."/>
            <person name="Pinnaka A.K."/>
        </authorList>
    </citation>
    <scope>NUCLEOTIDE SEQUENCE [LARGE SCALE GENOMIC DNA]</scope>
    <source>
        <strain evidence="8">AK93</strain>
    </source>
</reference>
<keyword evidence="3" id="KW-0378">Hydrolase</keyword>
<comment type="caution">
    <text evidence="7">The sequence shown here is derived from an EMBL/GenBank/DDBJ whole genome shotgun (WGS) entry which is preliminary data.</text>
</comment>
<sequence length="313" mass="34350">MQEDRWEREALKDVALAAIQEQRRSRRWTIFFRLVILAYITLFVLFSPACQFGERGAVGRHTAVVDVTGPIMPESQASAERVIRGLQAAFRAPDVAGVVIRIDSPGGSPVQAGRINDEIVRLRGQYPDIPVYAVVEDMCASGAYYIAVAAEQIYVDKASMVGSIGAVMSTFGFTEALDKLGVERRLYTAGEQKGFLDPFLPASEQDERHVQSMLDEIYLQFVDVVRDGRGDRLPEDADVFNGLIWTGERSIELGLADELGSTEFVAREVIGAPELVDYTPRLDFFSQFAERIGASAGARIAAFLGGEGVSPSF</sequence>
<evidence type="ECO:0000256" key="5">
    <source>
        <dbReference type="SAM" id="Phobius"/>
    </source>
</evidence>
<proteinExistence type="inferred from homology"/>
<keyword evidence="4" id="KW-0720">Serine protease</keyword>
<comment type="similarity">
    <text evidence="1">Belongs to the peptidase S49 family.</text>
</comment>
<evidence type="ECO:0000256" key="2">
    <source>
        <dbReference type="ARBA" id="ARBA00022670"/>
    </source>
</evidence>
<dbReference type="PANTHER" id="PTHR42987">
    <property type="entry name" value="PEPTIDASE S49"/>
    <property type="match status" value="1"/>
</dbReference>
<dbReference type="Proteomes" id="UP000256763">
    <property type="component" value="Unassembled WGS sequence"/>
</dbReference>
<protein>
    <submittedName>
        <fullName evidence="7">S49 family peptidase</fullName>
    </submittedName>
</protein>
<keyword evidence="2" id="KW-0645">Protease</keyword>
<dbReference type="AlphaFoldDB" id="A0A3E0WLF3"/>
<dbReference type="EMBL" id="NFZW01000019">
    <property type="protein sequence ID" value="RFA33784.1"/>
    <property type="molecule type" value="Genomic_DNA"/>
</dbReference>
<organism evidence="7 8">
    <name type="scientific">Alkalilimnicola ehrlichii</name>
    <dbReference type="NCBI Taxonomy" id="351052"/>
    <lineage>
        <taxon>Bacteria</taxon>
        <taxon>Pseudomonadati</taxon>
        <taxon>Pseudomonadota</taxon>
        <taxon>Gammaproteobacteria</taxon>
        <taxon>Chromatiales</taxon>
        <taxon>Ectothiorhodospiraceae</taxon>
        <taxon>Alkalilimnicola</taxon>
    </lineage>
</organism>
<dbReference type="RefSeq" id="WP_116348233.1">
    <property type="nucleotide sequence ID" value="NZ_NFZW01000019.1"/>
</dbReference>
<dbReference type="Gene3D" id="6.20.330.10">
    <property type="match status" value="1"/>
</dbReference>
<evidence type="ECO:0000256" key="3">
    <source>
        <dbReference type="ARBA" id="ARBA00022801"/>
    </source>
</evidence>
<evidence type="ECO:0000313" key="8">
    <source>
        <dbReference type="Proteomes" id="UP000256763"/>
    </source>
</evidence>
<keyword evidence="5" id="KW-0472">Membrane</keyword>
<dbReference type="GO" id="GO:0006508">
    <property type="term" value="P:proteolysis"/>
    <property type="evidence" value="ECO:0007669"/>
    <property type="project" value="UniProtKB-KW"/>
</dbReference>
<name>A0A3E0WLF3_9GAMM</name>
<dbReference type="PANTHER" id="PTHR42987:SF8">
    <property type="entry name" value="PROTEINASE"/>
    <property type="match status" value="1"/>
</dbReference>
<gene>
    <name evidence="7" type="ORF">CAL65_16770</name>
</gene>
<dbReference type="CDD" id="cd07023">
    <property type="entry name" value="S49_Sppa_N_C"/>
    <property type="match status" value="1"/>
</dbReference>
<dbReference type="InterPro" id="IPR029045">
    <property type="entry name" value="ClpP/crotonase-like_dom_sf"/>
</dbReference>
<evidence type="ECO:0000259" key="6">
    <source>
        <dbReference type="Pfam" id="PF01343"/>
    </source>
</evidence>